<comment type="pathway">
    <text evidence="5">Cofactor biosynthesis; coenzyme A biosynthesis; CoA from (R)-pantothenate: step 5/5.</text>
</comment>
<dbReference type="EMBL" id="JACIGK010000001">
    <property type="protein sequence ID" value="MBB4264530.1"/>
    <property type="molecule type" value="Genomic_DNA"/>
</dbReference>
<keyword evidence="4 5" id="KW-0173">Coenzyme A biosynthesis</keyword>
<comment type="caution">
    <text evidence="7">The sequence shown here is derived from an EMBL/GenBank/DDBJ whole genome shotgun (WGS) entry which is preliminary data.</text>
</comment>
<dbReference type="Pfam" id="PF01121">
    <property type="entry name" value="CoaE"/>
    <property type="match status" value="1"/>
</dbReference>
<keyword evidence="5" id="KW-0963">Cytoplasm</keyword>
<comment type="similarity">
    <text evidence="1 5">Belongs to the CoaE family.</text>
</comment>
<dbReference type="GO" id="GO:0005524">
    <property type="term" value="F:ATP binding"/>
    <property type="evidence" value="ECO:0007669"/>
    <property type="project" value="UniProtKB-UniRule"/>
</dbReference>
<evidence type="ECO:0000256" key="2">
    <source>
        <dbReference type="ARBA" id="ARBA00022741"/>
    </source>
</evidence>
<dbReference type="Proteomes" id="UP000554286">
    <property type="component" value="Unassembled WGS sequence"/>
</dbReference>
<keyword evidence="2 5" id="KW-0547">Nucleotide-binding</keyword>
<keyword evidence="5 7" id="KW-0808">Transferase</keyword>
<keyword evidence="5 7" id="KW-0418">Kinase</keyword>
<keyword evidence="3 5" id="KW-0067">ATP-binding</keyword>
<dbReference type="UniPathway" id="UPA00241">
    <property type="reaction ID" value="UER00356"/>
</dbReference>
<evidence type="ECO:0000256" key="5">
    <source>
        <dbReference type="HAMAP-Rule" id="MF_00376"/>
    </source>
</evidence>
<evidence type="ECO:0000256" key="6">
    <source>
        <dbReference type="NCBIfam" id="TIGR00152"/>
    </source>
</evidence>
<evidence type="ECO:0000256" key="1">
    <source>
        <dbReference type="ARBA" id="ARBA00009018"/>
    </source>
</evidence>
<dbReference type="AlphaFoldDB" id="A0A7W6W821"/>
<evidence type="ECO:0000313" key="7">
    <source>
        <dbReference type="EMBL" id="MBB4264530.1"/>
    </source>
</evidence>
<dbReference type="PANTHER" id="PTHR10695">
    <property type="entry name" value="DEPHOSPHO-COA KINASE-RELATED"/>
    <property type="match status" value="1"/>
</dbReference>
<proteinExistence type="inferred from homology"/>
<dbReference type="GO" id="GO:0015937">
    <property type="term" value="P:coenzyme A biosynthetic process"/>
    <property type="evidence" value="ECO:0007669"/>
    <property type="project" value="UniProtKB-UniRule"/>
</dbReference>
<dbReference type="Gene3D" id="3.40.50.300">
    <property type="entry name" value="P-loop containing nucleotide triphosphate hydrolases"/>
    <property type="match status" value="1"/>
</dbReference>
<name>A0A7W6W821_9PROT</name>
<dbReference type="EC" id="2.7.1.24" evidence="5 6"/>
<comment type="caution">
    <text evidence="5">Lacks conserved residue(s) required for the propagation of feature annotation.</text>
</comment>
<evidence type="ECO:0000256" key="3">
    <source>
        <dbReference type="ARBA" id="ARBA00022840"/>
    </source>
</evidence>
<comment type="catalytic activity">
    <reaction evidence="5">
        <text>3'-dephospho-CoA + ATP = ADP + CoA + H(+)</text>
        <dbReference type="Rhea" id="RHEA:18245"/>
        <dbReference type="ChEBI" id="CHEBI:15378"/>
        <dbReference type="ChEBI" id="CHEBI:30616"/>
        <dbReference type="ChEBI" id="CHEBI:57287"/>
        <dbReference type="ChEBI" id="CHEBI:57328"/>
        <dbReference type="ChEBI" id="CHEBI:456216"/>
        <dbReference type="EC" id="2.7.1.24"/>
    </reaction>
</comment>
<comment type="subcellular location">
    <subcellularLocation>
        <location evidence="5">Cytoplasm</location>
    </subcellularLocation>
</comment>
<reference evidence="7 8" key="1">
    <citation type="submission" date="2020-08" db="EMBL/GenBank/DDBJ databases">
        <title>Genome sequencing of Purple Non-Sulfur Bacteria from various extreme environments.</title>
        <authorList>
            <person name="Mayer M."/>
        </authorList>
    </citation>
    <scope>NUCLEOTIDE SEQUENCE [LARGE SCALE GENOMIC DNA]</scope>
    <source>
        <strain evidence="7 8">JA131</strain>
    </source>
</reference>
<gene>
    <name evidence="5" type="primary">coaE</name>
    <name evidence="7" type="ORF">GGD89_000136</name>
</gene>
<dbReference type="CDD" id="cd02022">
    <property type="entry name" value="DPCK"/>
    <property type="match status" value="1"/>
</dbReference>
<sequence>MGKSTAARMMRGLGVPCHDADATVHALLGPGGGAVAAVAAAFPGVVHNGAVDRAALGTRVFGDDAALKRLEAILHPRVRAAERAFLRRQALARRRLVVLDVPLLFETGGEHRCDLVLLVTAPAFLQAQRVLRRPGMTPERLARIRAKQMPEADKRRRADRTVNTGLGMAPAYRRVRALVDYLRAAPAGPMTRTS</sequence>
<evidence type="ECO:0000313" key="8">
    <source>
        <dbReference type="Proteomes" id="UP000554286"/>
    </source>
</evidence>
<accession>A0A7W6W821</accession>
<dbReference type="PROSITE" id="PS51219">
    <property type="entry name" value="DPCK"/>
    <property type="match status" value="1"/>
</dbReference>
<evidence type="ECO:0000256" key="4">
    <source>
        <dbReference type="ARBA" id="ARBA00022993"/>
    </source>
</evidence>
<dbReference type="InterPro" id="IPR001977">
    <property type="entry name" value="Depp_CoAkinase"/>
</dbReference>
<comment type="function">
    <text evidence="5">Catalyzes the phosphorylation of the 3'-hydroxyl group of dephosphocoenzyme A to form coenzyme A.</text>
</comment>
<keyword evidence="8" id="KW-1185">Reference proteome</keyword>
<dbReference type="InterPro" id="IPR027417">
    <property type="entry name" value="P-loop_NTPase"/>
</dbReference>
<dbReference type="HAMAP" id="MF_00376">
    <property type="entry name" value="Dephospho_CoA_kinase"/>
    <property type="match status" value="1"/>
</dbReference>
<dbReference type="GO" id="GO:0005737">
    <property type="term" value="C:cytoplasm"/>
    <property type="evidence" value="ECO:0007669"/>
    <property type="project" value="UniProtKB-SubCell"/>
</dbReference>
<dbReference type="PANTHER" id="PTHR10695:SF46">
    <property type="entry name" value="BIFUNCTIONAL COENZYME A SYNTHASE-RELATED"/>
    <property type="match status" value="1"/>
</dbReference>
<dbReference type="SUPFAM" id="SSF52540">
    <property type="entry name" value="P-loop containing nucleoside triphosphate hydrolases"/>
    <property type="match status" value="1"/>
</dbReference>
<dbReference type="GO" id="GO:0004140">
    <property type="term" value="F:dephospho-CoA kinase activity"/>
    <property type="evidence" value="ECO:0007669"/>
    <property type="project" value="UniProtKB-UniRule"/>
</dbReference>
<dbReference type="NCBIfam" id="TIGR00152">
    <property type="entry name" value="dephospho-CoA kinase"/>
    <property type="match status" value="1"/>
</dbReference>
<organism evidence="7 8">
    <name type="scientific">Roseospira visakhapatnamensis</name>
    <dbReference type="NCBI Taxonomy" id="390880"/>
    <lineage>
        <taxon>Bacteria</taxon>
        <taxon>Pseudomonadati</taxon>
        <taxon>Pseudomonadota</taxon>
        <taxon>Alphaproteobacteria</taxon>
        <taxon>Rhodospirillales</taxon>
        <taxon>Rhodospirillaceae</taxon>
        <taxon>Roseospira</taxon>
    </lineage>
</organism>
<protein>
    <recommendedName>
        <fullName evidence="5 6">Dephospho-CoA kinase</fullName>
        <ecNumber evidence="5 6">2.7.1.24</ecNumber>
    </recommendedName>
    <alternativeName>
        <fullName evidence="5">Dephosphocoenzyme A kinase</fullName>
    </alternativeName>
</protein>